<feature type="domain" description="N-acetyltransferase" evidence="1">
    <location>
        <begin position="12"/>
        <end position="155"/>
    </location>
</feature>
<dbReference type="Pfam" id="PF00583">
    <property type="entry name" value="Acetyltransf_1"/>
    <property type="match status" value="1"/>
</dbReference>
<dbReference type="CDD" id="cd04301">
    <property type="entry name" value="NAT_SF"/>
    <property type="match status" value="1"/>
</dbReference>
<evidence type="ECO:0000313" key="3">
    <source>
        <dbReference type="Proteomes" id="UP000190625"/>
    </source>
</evidence>
<protein>
    <recommendedName>
        <fullName evidence="1">N-acetyltransferase domain-containing protein</fullName>
    </recommendedName>
</protein>
<dbReference type="OrthoDB" id="9798006at2"/>
<dbReference type="PROSITE" id="PS51186">
    <property type="entry name" value="GNAT"/>
    <property type="match status" value="1"/>
</dbReference>
<evidence type="ECO:0000259" key="1">
    <source>
        <dbReference type="PROSITE" id="PS51186"/>
    </source>
</evidence>
<reference evidence="3" key="1">
    <citation type="submission" date="2017-02" db="EMBL/GenBank/DDBJ databases">
        <authorList>
            <person name="Varghese N."/>
            <person name="Submissions S."/>
        </authorList>
    </citation>
    <scope>NUCLEOTIDE SEQUENCE [LARGE SCALE GENOMIC DNA]</scope>
    <source>
        <strain evidence="3">ATCC BAA-73</strain>
    </source>
</reference>
<proteinExistence type="predicted"/>
<accession>A0A1T4JJA3</accession>
<sequence length="294" mass="34290">MEQIVYTNEGKVLLREAIQDDVPKIVELYEELPKNEYWEAEELAQSHYDLIEETNGTTYVAVLGEEVIGHTEVVLPNTKDKHAFLIKLQIKDDLRRRKFGIELVRYSMIMVKKEGYLGYAVWPDADKSKGLFKKLGLEEIKTNQEIKFKVKEEMPSVSGEVLEEIETVEDLKEFRMVVGYKYAPDFVWNRGFKLAKQEVLNYKTPIIKKVSVEGGEGIIFCDNRNLFIAVPEAEEENAELISDLVKYGSQIAKDADELLTYIDSDIWEIIKEEFDDYWEIEMDKARLEMKMEFE</sequence>
<dbReference type="Gene3D" id="3.40.630.30">
    <property type="match status" value="1"/>
</dbReference>
<name>A0A1T4JJA3_9FIRM</name>
<dbReference type="GO" id="GO:0016747">
    <property type="term" value="F:acyltransferase activity, transferring groups other than amino-acyl groups"/>
    <property type="evidence" value="ECO:0007669"/>
    <property type="project" value="InterPro"/>
</dbReference>
<dbReference type="AlphaFoldDB" id="A0A1T4JJA3"/>
<dbReference type="RefSeq" id="WP_078808557.1">
    <property type="nucleotide sequence ID" value="NZ_FUWM01000003.1"/>
</dbReference>
<dbReference type="InterPro" id="IPR000182">
    <property type="entry name" value="GNAT_dom"/>
</dbReference>
<evidence type="ECO:0000313" key="2">
    <source>
        <dbReference type="EMBL" id="SJZ30231.1"/>
    </source>
</evidence>
<dbReference type="InterPro" id="IPR016181">
    <property type="entry name" value="Acyl_CoA_acyltransferase"/>
</dbReference>
<gene>
    <name evidence="2" type="ORF">SAMN02745118_00013</name>
</gene>
<dbReference type="Proteomes" id="UP000190625">
    <property type="component" value="Unassembled WGS sequence"/>
</dbReference>
<dbReference type="SUPFAM" id="SSF55729">
    <property type="entry name" value="Acyl-CoA N-acyltransferases (Nat)"/>
    <property type="match status" value="1"/>
</dbReference>
<organism evidence="2 3">
    <name type="scientific">Selenihalanaerobacter shriftii</name>
    <dbReference type="NCBI Taxonomy" id="142842"/>
    <lineage>
        <taxon>Bacteria</taxon>
        <taxon>Bacillati</taxon>
        <taxon>Bacillota</taxon>
        <taxon>Clostridia</taxon>
        <taxon>Halanaerobiales</taxon>
        <taxon>Halobacteroidaceae</taxon>
        <taxon>Selenihalanaerobacter</taxon>
    </lineage>
</organism>
<dbReference type="EMBL" id="FUWM01000003">
    <property type="protein sequence ID" value="SJZ30231.1"/>
    <property type="molecule type" value="Genomic_DNA"/>
</dbReference>
<dbReference type="STRING" id="142842.SAMN02745118_00013"/>
<keyword evidence="3" id="KW-1185">Reference proteome</keyword>